<organism evidence="2 3">
    <name type="scientific">Paraphaeosphaeria minitans</name>
    <dbReference type="NCBI Taxonomy" id="565426"/>
    <lineage>
        <taxon>Eukaryota</taxon>
        <taxon>Fungi</taxon>
        <taxon>Dikarya</taxon>
        <taxon>Ascomycota</taxon>
        <taxon>Pezizomycotina</taxon>
        <taxon>Dothideomycetes</taxon>
        <taxon>Pleosporomycetidae</taxon>
        <taxon>Pleosporales</taxon>
        <taxon>Massarineae</taxon>
        <taxon>Didymosphaeriaceae</taxon>
        <taxon>Paraphaeosphaeria</taxon>
    </lineage>
</organism>
<dbReference type="EMBL" id="WJXW01000004">
    <property type="protein sequence ID" value="KAF9737343.1"/>
    <property type="molecule type" value="Genomic_DNA"/>
</dbReference>
<feature type="region of interest" description="Disordered" evidence="1">
    <location>
        <begin position="393"/>
        <end position="412"/>
    </location>
</feature>
<reference evidence="2" key="1">
    <citation type="journal article" date="2020" name="Mol. Plant Microbe Interact.">
        <title>Genome Sequence of the Biocontrol Agent Coniothyrium minitans strain Conio (IMI 134523).</title>
        <authorList>
            <person name="Patel D."/>
            <person name="Shittu T.A."/>
            <person name="Baroncelli R."/>
            <person name="Muthumeenakshi S."/>
            <person name="Osborne T.H."/>
            <person name="Janganan T.K."/>
            <person name="Sreenivasaprasad S."/>
        </authorList>
    </citation>
    <scope>NUCLEOTIDE SEQUENCE</scope>
    <source>
        <strain evidence="2">Conio</strain>
    </source>
</reference>
<keyword evidence="3" id="KW-1185">Reference proteome</keyword>
<evidence type="ECO:0000313" key="3">
    <source>
        <dbReference type="Proteomes" id="UP000756921"/>
    </source>
</evidence>
<sequence>MPRSRSRSADTANTFGSGYSSALGARSSRSNLRPNSFGDWESGSFAGSRRNSYAGSRRTSIAGSSRGMPPAPLEVLGHMDDIVTYWGAYNTLARVVASPFYARVEIPVNPRHFEQWRNDVFSPPSLYHAMLPEVLSKATFTLHAVHPVPIRYLAQMSSLHLEYLARSMYDDQYEERNNTPKGDASDNDHVERLKRTYTTFGRISLIYETRFDERVEDSLSLQNMSDAIERMLTAFEKDLERIEWGEVGGRGSMDAPLPPPPHSHLGSRSQSPGVHRQFGNMDAPLDPRTRGKGFRAFFQRDRASPSAEDSNSPRVQAPSTPQSLLSTSGLITMTISPKDMSAFRHVIESGQLAEAALHVIQSIVANNQSSLKPETRLVEDEQMTEAAVHAIENIGRDNTSRPVSPKSRVGHR</sequence>
<gene>
    <name evidence="2" type="ORF">PMIN01_05122</name>
</gene>
<feature type="compositionally biased region" description="Polar residues" evidence="1">
    <location>
        <begin position="307"/>
        <end position="325"/>
    </location>
</feature>
<evidence type="ECO:0000313" key="2">
    <source>
        <dbReference type="EMBL" id="KAF9737343.1"/>
    </source>
</evidence>
<dbReference type="AlphaFoldDB" id="A0A9P6GL38"/>
<accession>A0A9P6GL38</accession>
<feature type="region of interest" description="Disordered" evidence="1">
    <location>
        <begin position="247"/>
        <end position="325"/>
    </location>
</feature>
<dbReference type="Proteomes" id="UP000756921">
    <property type="component" value="Unassembled WGS sequence"/>
</dbReference>
<comment type="caution">
    <text evidence="2">The sequence shown here is derived from an EMBL/GenBank/DDBJ whole genome shotgun (WGS) entry which is preliminary data.</text>
</comment>
<feature type="compositionally biased region" description="Polar residues" evidence="1">
    <location>
        <begin position="49"/>
        <end position="63"/>
    </location>
</feature>
<dbReference type="OrthoDB" id="3801253at2759"/>
<feature type="compositionally biased region" description="Polar residues" evidence="1">
    <location>
        <begin position="9"/>
        <end position="20"/>
    </location>
</feature>
<name>A0A9P6GL38_9PLEO</name>
<protein>
    <submittedName>
        <fullName evidence="2">Uncharacterized protein</fullName>
    </submittedName>
</protein>
<feature type="region of interest" description="Disordered" evidence="1">
    <location>
        <begin position="1"/>
        <end position="67"/>
    </location>
</feature>
<evidence type="ECO:0000256" key="1">
    <source>
        <dbReference type="SAM" id="MobiDB-lite"/>
    </source>
</evidence>
<proteinExistence type="predicted"/>